<evidence type="ECO:0000313" key="3">
    <source>
        <dbReference type="EMBL" id="KAF3702817.1"/>
    </source>
</evidence>
<dbReference type="Proteomes" id="UP000503349">
    <property type="component" value="Chromosome 18"/>
</dbReference>
<sequence length="474" mass="53594">MDQSVWSKGTCSSSNICLDGCPAEHLTSFQPDHVPSNSDALTSHKDNENMLQQSVFYSSKEAGSSLICYSKLELNPSGESITRRHQSSGSRTFGQHDWNLNSGHQAKRARVENIIKGTICSPEMHCTEMMTNQHEETGSSQKKERINELPLHQEYIERSGSYNMSSSQTREPLKSRHQQLFQNVDEANETTDSSKEEKYHTWNNNSDKTQRNASTDSCKFENCHMGKDQGWKKVKPMNYFQTKPERLKLMADVLKFELSRAVSRSVDYIFKSLPLLQTSPNHEESVGTDISIQSSMCKDNKCRVSCHGNADVQVPDVQTEALSLVVQKKRLETSDQLVRQPNLRACPHQKPSVPFSVDSTVCKDQQPEKNPDTVHQHVLRCRPDESSEAKLETFGTNWNSVKVRSKVNSRSVRSPQTHAVDPMLLENLSLPHVKIEPDGLVKNNLYMLNVSFGSLILMWCILSSRAFATGDRKC</sequence>
<keyword evidence="2" id="KW-0472">Membrane</keyword>
<feature type="compositionally biased region" description="Polar residues" evidence="1">
    <location>
        <begin position="201"/>
        <end position="214"/>
    </location>
</feature>
<keyword evidence="2" id="KW-0812">Transmembrane</keyword>
<keyword evidence="2" id="KW-1133">Transmembrane helix</keyword>
<feature type="region of interest" description="Disordered" evidence="1">
    <location>
        <begin position="79"/>
        <end position="100"/>
    </location>
</feature>
<reference evidence="3 4" key="1">
    <citation type="submission" date="2019-02" db="EMBL/GenBank/DDBJ databases">
        <title>Opniocepnalus argus genome.</title>
        <authorList>
            <person name="Zhou C."/>
            <person name="Xiao S."/>
        </authorList>
    </citation>
    <scope>NUCLEOTIDE SEQUENCE [LARGE SCALE GENOMIC DNA]</scope>
    <source>
        <strain evidence="3">OARG1902GOOAL</strain>
        <tissue evidence="3">Muscle</tissue>
    </source>
</reference>
<reference evidence="4" key="2">
    <citation type="submission" date="2019-02" db="EMBL/GenBank/DDBJ databases">
        <title>Opniocepnalus argus Var Kimnra genome.</title>
        <authorList>
            <person name="Zhou C."/>
            <person name="Xiao S."/>
        </authorList>
    </citation>
    <scope>NUCLEOTIDE SEQUENCE [LARGE SCALE GENOMIC DNA]</scope>
</reference>
<feature type="transmembrane region" description="Helical" evidence="2">
    <location>
        <begin position="445"/>
        <end position="468"/>
    </location>
</feature>
<dbReference type="EMBL" id="CM015729">
    <property type="protein sequence ID" value="KAF3702817.1"/>
    <property type="molecule type" value="Genomic_DNA"/>
</dbReference>
<organism evidence="3 4">
    <name type="scientific">Channa argus</name>
    <name type="common">Northern snakehead</name>
    <name type="synonym">Ophicephalus argus</name>
    <dbReference type="NCBI Taxonomy" id="215402"/>
    <lineage>
        <taxon>Eukaryota</taxon>
        <taxon>Metazoa</taxon>
        <taxon>Chordata</taxon>
        <taxon>Craniata</taxon>
        <taxon>Vertebrata</taxon>
        <taxon>Euteleostomi</taxon>
        <taxon>Actinopterygii</taxon>
        <taxon>Neopterygii</taxon>
        <taxon>Teleostei</taxon>
        <taxon>Neoteleostei</taxon>
        <taxon>Acanthomorphata</taxon>
        <taxon>Anabantaria</taxon>
        <taxon>Anabantiformes</taxon>
        <taxon>Channoidei</taxon>
        <taxon>Channidae</taxon>
        <taxon>Channa</taxon>
    </lineage>
</organism>
<accession>A0A6G1QK23</accession>
<evidence type="ECO:0000256" key="1">
    <source>
        <dbReference type="SAM" id="MobiDB-lite"/>
    </source>
</evidence>
<keyword evidence="4" id="KW-1185">Reference proteome</keyword>
<feature type="compositionally biased region" description="Polar residues" evidence="1">
    <location>
        <begin position="87"/>
        <end position="100"/>
    </location>
</feature>
<dbReference type="AlphaFoldDB" id="A0A6G1QK23"/>
<name>A0A6G1QK23_CHAAH</name>
<feature type="region of interest" description="Disordered" evidence="1">
    <location>
        <begin position="185"/>
        <end position="214"/>
    </location>
</feature>
<gene>
    <name evidence="3" type="ORF">EXN66_Car018505</name>
</gene>
<evidence type="ECO:0000256" key="2">
    <source>
        <dbReference type="SAM" id="Phobius"/>
    </source>
</evidence>
<proteinExistence type="predicted"/>
<evidence type="ECO:0000313" key="4">
    <source>
        <dbReference type="Proteomes" id="UP000503349"/>
    </source>
</evidence>
<protein>
    <submittedName>
        <fullName evidence="3">Uncharacterized protein</fullName>
    </submittedName>
</protein>